<protein>
    <submittedName>
        <fullName evidence="2">Uncharacterized protein</fullName>
    </submittedName>
</protein>
<dbReference type="Gramene" id="ESQ51774">
    <property type="protein sequence ID" value="ESQ51774"/>
    <property type="gene ID" value="EUTSA_v10017503mg"/>
</dbReference>
<gene>
    <name evidence="2" type="ORF">EUTSA_v10017503mg</name>
</gene>
<feature type="transmembrane region" description="Helical" evidence="1">
    <location>
        <begin position="41"/>
        <end position="64"/>
    </location>
</feature>
<dbReference type="EMBL" id="KI517385">
    <property type="protein sequence ID" value="ESQ51774.1"/>
    <property type="molecule type" value="Genomic_DNA"/>
</dbReference>
<keyword evidence="1" id="KW-0812">Transmembrane</keyword>
<proteinExistence type="predicted"/>
<keyword evidence="1" id="KW-1133">Transmembrane helix</keyword>
<evidence type="ECO:0000313" key="2">
    <source>
        <dbReference type="EMBL" id="ESQ51774.1"/>
    </source>
</evidence>
<organism evidence="2 3">
    <name type="scientific">Eutrema salsugineum</name>
    <name type="common">Saltwater cress</name>
    <name type="synonym">Sisymbrium salsugineum</name>
    <dbReference type="NCBI Taxonomy" id="72664"/>
    <lineage>
        <taxon>Eukaryota</taxon>
        <taxon>Viridiplantae</taxon>
        <taxon>Streptophyta</taxon>
        <taxon>Embryophyta</taxon>
        <taxon>Tracheophyta</taxon>
        <taxon>Spermatophyta</taxon>
        <taxon>Magnoliopsida</taxon>
        <taxon>eudicotyledons</taxon>
        <taxon>Gunneridae</taxon>
        <taxon>Pentapetalae</taxon>
        <taxon>rosids</taxon>
        <taxon>malvids</taxon>
        <taxon>Brassicales</taxon>
        <taxon>Brassicaceae</taxon>
        <taxon>Eutremeae</taxon>
        <taxon>Eutrema</taxon>
    </lineage>
</organism>
<feature type="transmembrane region" description="Helical" evidence="1">
    <location>
        <begin position="9"/>
        <end position="29"/>
    </location>
</feature>
<name>V4M675_EUTSA</name>
<dbReference type="KEGG" id="eus:EUTSA_v10017503mg"/>
<evidence type="ECO:0000313" key="3">
    <source>
        <dbReference type="Proteomes" id="UP000030689"/>
    </source>
</evidence>
<dbReference type="Proteomes" id="UP000030689">
    <property type="component" value="Unassembled WGS sequence"/>
</dbReference>
<evidence type="ECO:0000256" key="1">
    <source>
        <dbReference type="SAM" id="Phobius"/>
    </source>
</evidence>
<reference evidence="2 3" key="1">
    <citation type="journal article" date="2013" name="Front. Plant Sci.">
        <title>The Reference Genome of the Halophytic Plant Eutrema salsugineum.</title>
        <authorList>
            <person name="Yang R."/>
            <person name="Jarvis D.E."/>
            <person name="Chen H."/>
            <person name="Beilstein M.A."/>
            <person name="Grimwood J."/>
            <person name="Jenkins J."/>
            <person name="Shu S."/>
            <person name="Prochnik S."/>
            <person name="Xin M."/>
            <person name="Ma C."/>
            <person name="Schmutz J."/>
            <person name="Wing R.A."/>
            <person name="Mitchell-Olds T."/>
            <person name="Schumaker K.S."/>
            <person name="Wang X."/>
        </authorList>
    </citation>
    <scope>NUCLEOTIDE SEQUENCE [LARGE SCALE GENOMIC DNA]</scope>
</reference>
<accession>V4M675</accession>
<keyword evidence="3" id="KW-1185">Reference proteome</keyword>
<keyword evidence="1" id="KW-0472">Membrane</keyword>
<sequence length="69" mass="8303">MFSQEARKLLLFFYDFIFFWFGVALLYPLRFTLVYRLGWDSYNTCCTLFFGQIIHGVLNIVYVIETEVL</sequence>
<dbReference type="AlphaFoldDB" id="V4M675"/>